<comment type="caution">
    <text evidence="3">The sequence shown here is derived from an EMBL/GenBank/DDBJ whole genome shotgun (WGS) entry which is preliminary data.</text>
</comment>
<dbReference type="Proteomes" id="UP001177670">
    <property type="component" value="Unassembled WGS sequence"/>
</dbReference>
<keyword evidence="2" id="KW-0732">Signal</keyword>
<feature type="transmembrane region" description="Helical" evidence="1">
    <location>
        <begin position="239"/>
        <end position="260"/>
    </location>
</feature>
<keyword evidence="1" id="KW-0472">Membrane</keyword>
<keyword evidence="1" id="KW-0812">Transmembrane</keyword>
<accession>A0AA40KQR5</accession>
<dbReference type="EMBL" id="JAHYIQ010000009">
    <property type="protein sequence ID" value="KAK1129070.1"/>
    <property type="molecule type" value="Genomic_DNA"/>
</dbReference>
<organism evidence="3 4">
    <name type="scientific">Melipona bicolor</name>
    <dbReference type="NCBI Taxonomy" id="60889"/>
    <lineage>
        <taxon>Eukaryota</taxon>
        <taxon>Metazoa</taxon>
        <taxon>Ecdysozoa</taxon>
        <taxon>Arthropoda</taxon>
        <taxon>Hexapoda</taxon>
        <taxon>Insecta</taxon>
        <taxon>Pterygota</taxon>
        <taxon>Neoptera</taxon>
        <taxon>Endopterygota</taxon>
        <taxon>Hymenoptera</taxon>
        <taxon>Apocrita</taxon>
        <taxon>Aculeata</taxon>
        <taxon>Apoidea</taxon>
        <taxon>Anthophila</taxon>
        <taxon>Apidae</taxon>
        <taxon>Melipona</taxon>
    </lineage>
</organism>
<feature type="signal peptide" evidence="2">
    <location>
        <begin position="1"/>
        <end position="34"/>
    </location>
</feature>
<gene>
    <name evidence="3" type="ORF">K0M31_020201</name>
</gene>
<protein>
    <submittedName>
        <fullName evidence="3">Uncharacterized protein</fullName>
    </submittedName>
</protein>
<reference evidence="3" key="1">
    <citation type="submission" date="2021-10" db="EMBL/GenBank/DDBJ databases">
        <title>Melipona bicolor Genome sequencing and assembly.</title>
        <authorList>
            <person name="Araujo N.S."/>
            <person name="Arias M.C."/>
        </authorList>
    </citation>
    <scope>NUCLEOTIDE SEQUENCE</scope>
    <source>
        <strain evidence="3">USP_2M_L1-L4_2017</strain>
        <tissue evidence="3">Whole body</tissue>
    </source>
</reference>
<keyword evidence="1" id="KW-1133">Transmembrane helix</keyword>
<feature type="chain" id="PRO_5041409955" evidence="2">
    <location>
        <begin position="35"/>
        <end position="307"/>
    </location>
</feature>
<keyword evidence="4" id="KW-1185">Reference proteome</keyword>
<evidence type="ECO:0000313" key="4">
    <source>
        <dbReference type="Proteomes" id="UP001177670"/>
    </source>
</evidence>
<name>A0AA40KQR5_9HYME</name>
<proteinExistence type="predicted"/>
<dbReference type="AlphaFoldDB" id="A0AA40KQR5"/>
<evidence type="ECO:0000313" key="3">
    <source>
        <dbReference type="EMBL" id="KAK1129070.1"/>
    </source>
</evidence>
<evidence type="ECO:0000256" key="2">
    <source>
        <dbReference type="SAM" id="SignalP"/>
    </source>
</evidence>
<evidence type="ECO:0000256" key="1">
    <source>
        <dbReference type="SAM" id="Phobius"/>
    </source>
</evidence>
<sequence>MRKTMIIRQINTSKRMKFIYLVLIFLNSTRNVRANSESSGEYLQKVMFQLQEFNVPPPINIYDRMSPSKNVIYTNRDRQNPGVQRINMNTRRNAQRYQNNSLQHHDPVFNEKIDLHPTDLSFSHYHEPHVPTVTKIREPEVLGFTRAELAAMYKSALQKGSTISLSSLTNALSSGEMPQVTQTHVEFPIKQPLYQYYFFPLKTFMSEFKKDHGYKTIPVSAYDSTEAAQTTQTQLSNPLFVAISTFVTMAIVFMMSVLFLPKLAQLDILPARSIQDDFFYLTNIVANAIEHYNLLEKFRNHRINSIR</sequence>